<proteinExistence type="predicted"/>
<evidence type="ECO:0000256" key="2">
    <source>
        <dbReference type="ARBA" id="ARBA00023125"/>
    </source>
</evidence>
<evidence type="ECO:0000313" key="5">
    <source>
        <dbReference type="EMBL" id="SNR73211.1"/>
    </source>
</evidence>
<dbReference type="Proteomes" id="UP000198379">
    <property type="component" value="Unassembled WGS sequence"/>
</dbReference>
<dbReference type="Pfam" id="PF22200">
    <property type="entry name" value="ExsA_N"/>
    <property type="match status" value="1"/>
</dbReference>
<dbReference type="AlphaFoldDB" id="A0A238YR89"/>
<dbReference type="InterPro" id="IPR054015">
    <property type="entry name" value="ExsA-like_N"/>
</dbReference>
<sequence length="279" mass="32689">MNIIHLPDHFNSEIKLPFYLVDYQTSEESLKQMVSLKLNTFSFLQEGYKEVFSDRNTITIENSNFLLMKSGHCLMTEKLANTFDSYRSILFFFSNESLVHFIQKHKIPTPKTINTSSIHSFEYDTFLQTFVSSLIHINTLNPKIQLQLLSAKFEELMLYLKETRGNDFIFSLMNTIDSKQQHFIEIVESNKLNKLTLKELSFLSNMSISSFKREFTKHFNSSPSKWFQEKRLEQAALLLKDTANRPSDIFEEIGYESLSNFIQAFKTKFGVTPKQYQIN</sequence>
<dbReference type="Gene3D" id="1.10.10.60">
    <property type="entry name" value="Homeodomain-like"/>
    <property type="match status" value="2"/>
</dbReference>
<dbReference type="InterPro" id="IPR009057">
    <property type="entry name" value="Homeodomain-like_sf"/>
</dbReference>
<dbReference type="SUPFAM" id="SSF46689">
    <property type="entry name" value="Homeodomain-like"/>
    <property type="match status" value="2"/>
</dbReference>
<keyword evidence="6" id="KW-1185">Reference proteome</keyword>
<dbReference type="PANTHER" id="PTHR43280">
    <property type="entry name" value="ARAC-FAMILY TRANSCRIPTIONAL REGULATOR"/>
    <property type="match status" value="1"/>
</dbReference>
<evidence type="ECO:0000313" key="6">
    <source>
        <dbReference type="Proteomes" id="UP000198379"/>
    </source>
</evidence>
<keyword evidence="1" id="KW-0805">Transcription regulation</keyword>
<dbReference type="PRINTS" id="PR00032">
    <property type="entry name" value="HTHARAC"/>
</dbReference>
<keyword evidence="2 5" id="KW-0238">DNA-binding</keyword>
<dbReference type="InterPro" id="IPR020449">
    <property type="entry name" value="Tscrpt_reg_AraC-type_HTH"/>
</dbReference>
<protein>
    <submittedName>
        <fullName evidence="5">AraC-type DNA-binding protein</fullName>
    </submittedName>
</protein>
<evidence type="ECO:0000259" key="4">
    <source>
        <dbReference type="PROSITE" id="PS01124"/>
    </source>
</evidence>
<reference evidence="5 6" key="1">
    <citation type="submission" date="2017-06" db="EMBL/GenBank/DDBJ databases">
        <authorList>
            <person name="Kim H.J."/>
            <person name="Triplett B.A."/>
        </authorList>
    </citation>
    <scope>NUCLEOTIDE SEQUENCE [LARGE SCALE GENOMIC DNA]</scope>
    <source>
        <strain evidence="5 6">DSM 25597</strain>
    </source>
</reference>
<name>A0A238YR89_9FLAO</name>
<dbReference type="PROSITE" id="PS01124">
    <property type="entry name" value="HTH_ARAC_FAMILY_2"/>
    <property type="match status" value="1"/>
</dbReference>
<dbReference type="GO" id="GO:0003700">
    <property type="term" value="F:DNA-binding transcription factor activity"/>
    <property type="evidence" value="ECO:0007669"/>
    <property type="project" value="InterPro"/>
</dbReference>
<dbReference type="RefSeq" id="WP_089371028.1">
    <property type="nucleotide sequence ID" value="NZ_BMEP01000001.1"/>
</dbReference>
<evidence type="ECO:0000256" key="3">
    <source>
        <dbReference type="ARBA" id="ARBA00023163"/>
    </source>
</evidence>
<evidence type="ECO:0000256" key="1">
    <source>
        <dbReference type="ARBA" id="ARBA00023015"/>
    </source>
</evidence>
<dbReference type="Pfam" id="PF12833">
    <property type="entry name" value="HTH_18"/>
    <property type="match status" value="1"/>
</dbReference>
<dbReference type="EMBL" id="FZNY01000002">
    <property type="protein sequence ID" value="SNR73211.1"/>
    <property type="molecule type" value="Genomic_DNA"/>
</dbReference>
<organism evidence="5 6">
    <name type="scientific">Dokdonia pacifica</name>
    <dbReference type="NCBI Taxonomy" id="1627892"/>
    <lineage>
        <taxon>Bacteria</taxon>
        <taxon>Pseudomonadati</taxon>
        <taxon>Bacteroidota</taxon>
        <taxon>Flavobacteriia</taxon>
        <taxon>Flavobacteriales</taxon>
        <taxon>Flavobacteriaceae</taxon>
        <taxon>Dokdonia</taxon>
    </lineage>
</organism>
<keyword evidence="3" id="KW-0804">Transcription</keyword>
<gene>
    <name evidence="5" type="ORF">SAMN06265376_102265</name>
</gene>
<dbReference type="InterPro" id="IPR018060">
    <property type="entry name" value="HTH_AraC"/>
</dbReference>
<accession>A0A238YR89</accession>
<dbReference type="SMART" id="SM00342">
    <property type="entry name" value="HTH_ARAC"/>
    <property type="match status" value="1"/>
</dbReference>
<dbReference type="GO" id="GO:0043565">
    <property type="term" value="F:sequence-specific DNA binding"/>
    <property type="evidence" value="ECO:0007669"/>
    <property type="project" value="InterPro"/>
</dbReference>
<feature type="domain" description="HTH araC/xylS-type" evidence="4">
    <location>
        <begin position="181"/>
        <end position="279"/>
    </location>
</feature>
<dbReference type="PANTHER" id="PTHR43280:SF2">
    <property type="entry name" value="HTH-TYPE TRANSCRIPTIONAL REGULATOR EXSA"/>
    <property type="match status" value="1"/>
</dbReference>
<dbReference type="OrthoDB" id="4480133at2"/>